<gene>
    <name evidence="1" type="ORF">CR513_61819</name>
</gene>
<keyword evidence="2" id="KW-1185">Reference proteome</keyword>
<feature type="non-terminal residue" evidence="1">
    <location>
        <position position="1"/>
    </location>
</feature>
<reference evidence="1" key="1">
    <citation type="submission" date="2018-05" db="EMBL/GenBank/DDBJ databases">
        <title>Draft genome of Mucuna pruriens seed.</title>
        <authorList>
            <person name="Nnadi N.E."/>
            <person name="Vos R."/>
            <person name="Hasami M.H."/>
            <person name="Devisetty U.K."/>
            <person name="Aguiy J.C."/>
        </authorList>
    </citation>
    <scope>NUCLEOTIDE SEQUENCE [LARGE SCALE GENOMIC DNA]</scope>
    <source>
        <strain evidence="1">JCA_2017</strain>
    </source>
</reference>
<organism evidence="1 2">
    <name type="scientific">Mucuna pruriens</name>
    <name type="common">Velvet bean</name>
    <name type="synonym">Dolichos pruriens</name>
    <dbReference type="NCBI Taxonomy" id="157652"/>
    <lineage>
        <taxon>Eukaryota</taxon>
        <taxon>Viridiplantae</taxon>
        <taxon>Streptophyta</taxon>
        <taxon>Embryophyta</taxon>
        <taxon>Tracheophyta</taxon>
        <taxon>Spermatophyta</taxon>
        <taxon>Magnoliopsida</taxon>
        <taxon>eudicotyledons</taxon>
        <taxon>Gunneridae</taxon>
        <taxon>Pentapetalae</taxon>
        <taxon>rosids</taxon>
        <taxon>fabids</taxon>
        <taxon>Fabales</taxon>
        <taxon>Fabaceae</taxon>
        <taxon>Papilionoideae</taxon>
        <taxon>50 kb inversion clade</taxon>
        <taxon>NPAAA clade</taxon>
        <taxon>indigoferoid/millettioid clade</taxon>
        <taxon>Phaseoleae</taxon>
        <taxon>Mucuna</taxon>
    </lineage>
</organism>
<dbReference type="Proteomes" id="UP000257109">
    <property type="component" value="Unassembled WGS sequence"/>
</dbReference>
<proteinExistence type="predicted"/>
<evidence type="ECO:0000313" key="2">
    <source>
        <dbReference type="Proteomes" id="UP000257109"/>
    </source>
</evidence>
<comment type="caution">
    <text evidence="1">The sequence shown here is derived from an EMBL/GenBank/DDBJ whole genome shotgun (WGS) entry which is preliminary data.</text>
</comment>
<protein>
    <submittedName>
        <fullName evidence="1">Uncharacterized protein</fullName>
    </submittedName>
</protein>
<dbReference type="AlphaFoldDB" id="A0A371E274"/>
<accession>A0A371E274</accession>
<dbReference type="EMBL" id="QJKJ01017149">
    <property type="protein sequence ID" value="RDX59859.1"/>
    <property type="molecule type" value="Genomic_DNA"/>
</dbReference>
<sequence>MGLPKTRQEKCPSMLVGFSSEQINIYGCIKIRTTFRTRRDSKTVPVKYTNRNHLGWINKSLGNVIRNLVEDLKEVQIRRDPCEKKTKDRCHNLNREAKHVDNIYEFLMPYIVLESLSTTSVPREKKDRIGETSCDEGGNRKAAIYLFHKRSMVIDLASQCGHG</sequence>
<name>A0A371E274_MUCPR</name>
<evidence type="ECO:0000313" key="1">
    <source>
        <dbReference type="EMBL" id="RDX59859.1"/>
    </source>
</evidence>